<sequence length="82" mass="9895">MSVKNKTKDRDINGRICRKYTGPSLNWKVAFPKGCPKSWRNMFMNRPKRRKSKQLCHQILKGSDYNELNFPLGNKKPHYYYW</sequence>
<evidence type="ECO:0000313" key="4">
    <source>
        <dbReference type="Proteomes" id="UP000254374"/>
    </source>
</evidence>
<reference evidence="1 3" key="1">
    <citation type="submission" date="2017-01" db="EMBL/GenBank/DDBJ databases">
        <authorList>
            <person name="Varghese N."/>
            <person name="Submissions S."/>
        </authorList>
    </citation>
    <scope>NUCLEOTIDE SEQUENCE [LARGE SCALE GENOMIC DNA]</scope>
    <source>
        <strain evidence="1 3">ATCC 33342</strain>
    </source>
</reference>
<dbReference type="EMBL" id="UGGV01000001">
    <property type="protein sequence ID" value="STO26225.1"/>
    <property type="molecule type" value="Genomic_DNA"/>
</dbReference>
<name>A0A377GNZ3_9GAMM</name>
<accession>A0A377GNZ3</accession>
<evidence type="ECO:0000313" key="3">
    <source>
        <dbReference type="Proteomes" id="UP000186808"/>
    </source>
</evidence>
<evidence type="ECO:0000313" key="1">
    <source>
        <dbReference type="EMBL" id="SIR16591.1"/>
    </source>
</evidence>
<dbReference type="RefSeq" id="WP_238587836.1">
    <property type="nucleotide sequence ID" value="NZ_CAAAIX010000005.1"/>
</dbReference>
<organism evidence="2 4">
    <name type="scientific">Fluoribacter gormanii</name>
    <dbReference type="NCBI Taxonomy" id="464"/>
    <lineage>
        <taxon>Bacteria</taxon>
        <taxon>Pseudomonadati</taxon>
        <taxon>Pseudomonadota</taxon>
        <taxon>Gammaproteobacteria</taxon>
        <taxon>Legionellales</taxon>
        <taxon>Legionellaceae</taxon>
        <taxon>Fluoribacter</taxon>
    </lineage>
</organism>
<gene>
    <name evidence="2" type="ORF">NCTC11401_03077</name>
    <name evidence="1" type="ORF">SAMN05421777_10791</name>
</gene>
<dbReference type="AlphaFoldDB" id="A0A377GNZ3"/>
<dbReference type="EMBL" id="FTNL01000007">
    <property type="protein sequence ID" value="SIR16591.1"/>
    <property type="molecule type" value="Genomic_DNA"/>
</dbReference>
<dbReference type="Proteomes" id="UP000186808">
    <property type="component" value="Unassembled WGS sequence"/>
</dbReference>
<keyword evidence="3" id="KW-1185">Reference proteome</keyword>
<dbReference type="Proteomes" id="UP000254374">
    <property type="component" value="Unassembled WGS sequence"/>
</dbReference>
<proteinExistence type="predicted"/>
<reference evidence="2 4" key="2">
    <citation type="submission" date="2018-06" db="EMBL/GenBank/DDBJ databases">
        <authorList>
            <consortium name="Pathogen Informatics"/>
            <person name="Doyle S."/>
        </authorList>
    </citation>
    <scope>NUCLEOTIDE SEQUENCE [LARGE SCALE GENOMIC DNA]</scope>
    <source>
        <strain evidence="2 4">NCTC11401</strain>
    </source>
</reference>
<dbReference type="STRING" id="464.Lgor_0857"/>
<evidence type="ECO:0000313" key="2">
    <source>
        <dbReference type="EMBL" id="STO26225.1"/>
    </source>
</evidence>
<protein>
    <submittedName>
        <fullName evidence="2">Uncharacterized protein</fullName>
    </submittedName>
</protein>